<dbReference type="EMBL" id="BSFK01000005">
    <property type="protein sequence ID" value="GLK75195.1"/>
    <property type="molecule type" value="Genomic_DNA"/>
</dbReference>
<reference evidence="3" key="2">
    <citation type="submission" date="2023-01" db="EMBL/GenBank/DDBJ databases">
        <authorList>
            <person name="Sun Q."/>
            <person name="Evtushenko L."/>
        </authorList>
    </citation>
    <scope>NUCLEOTIDE SEQUENCE</scope>
    <source>
        <strain evidence="3">VKM B-2555</strain>
    </source>
</reference>
<name>A0A9W6JCT2_9HYPH</name>
<protein>
    <recommendedName>
        <fullName evidence="5">Lipoprotein</fullName>
    </recommendedName>
</protein>
<reference evidence="3" key="1">
    <citation type="journal article" date="2014" name="Int. J. Syst. Evol. Microbiol.">
        <title>Complete genome sequence of Corynebacterium casei LMG S-19264T (=DSM 44701T), isolated from a smear-ripened cheese.</title>
        <authorList>
            <consortium name="US DOE Joint Genome Institute (JGI-PGF)"/>
            <person name="Walter F."/>
            <person name="Albersmeier A."/>
            <person name="Kalinowski J."/>
            <person name="Ruckert C."/>
        </authorList>
    </citation>
    <scope>NUCLEOTIDE SEQUENCE</scope>
    <source>
        <strain evidence="3">VKM B-2555</strain>
    </source>
</reference>
<evidence type="ECO:0000256" key="2">
    <source>
        <dbReference type="SAM" id="SignalP"/>
    </source>
</evidence>
<feature type="region of interest" description="Disordered" evidence="1">
    <location>
        <begin position="41"/>
        <end position="64"/>
    </location>
</feature>
<feature type="chain" id="PRO_5040791230" description="Lipoprotein" evidence="2">
    <location>
        <begin position="21"/>
        <end position="78"/>
    </location>
</feature>
<proteinExistence type="predicted"/>
<gene>
    <name evidence="3" type="ORF">GCM10008171_04490</name>
</gene>
<evidence type="ECO:0008006" key="5">
    <source>
        <dbReference type="Google" id="ProtNLM"/>
    </source>
</evidence>
<dbReference type="PROSITE" id="PS51257">
    <property type="entry name" value="PROKAR_LIPOPROTEIN"/>
    <property type="match status" value="1"/>
</dbReference>
<dbReference type="Proteomes" id="UP001143364">
    <property type="component" value="Unassembled WGS sequence"/>
</dbReference>
<sequence length="78" mass="8234">MSASRIVSAFVLVVAGTALAGCGGQGLERFRGTKGLPPAPEHLAYPAVGVTPPSRPGRLRTPEEQKRLEADLLARKVR</sequence>
<dbReference type="RefSeq" id="WP_271203159.1">
    <property type="nucleotide sequence ID" value="NZ_BSFK01000005.1"/>
</dbReference>
<evidence type="ECO:0000313" key="3">
    <source>
        <dbReference type="EMBL" id="GLK75195.1"/>
    </source>
</evidence>
<organism evidence="3 4">
    <name type="scientific">Methylopila jiangsuensis</name>
    <dbReference type="NCBI Taxonomy" id="586230"/>
    <lineage>
        <taxon>Bacteria</taxon>
        <taxon>Pseudomonadati</taxon>
        <taxon>Pseudomonadota</taxon>
        <taxon>Alphaproteobacteria</taxon>
        <taxon>Hyphomicrobiales</taxon>
        <taxon>Methylopilaceae</taxon>
        <taxon>Methylopila</taxon>
    </lineage>
</organism>
<feature type="signal peptide" evidence="2">
    <location>
        <begin position="1"/>
        <end position="20"/>
    </location>
</feature>
<comment type="caution">
    <text evidence="3">The sequence shown here is derived from an EMBL/GenBank/DDBJ whole genome shotgun (WGS) entry which is preliminary data.</text>
</comment>
<keyword evidence="2" id="KW-0732">Signal</keyword>
<evidence type="ECO:0000256" key="1">
    <source>
        <dbReference type="SAM" id="MobiDB-lite"/>
    </source>
</evidence>
<keyword evidence="4" id="KW-1185">Reference proteome</keyword>
<evidence type="ECO:0000313" key="4">
    <source>
        <dbReference type="Proteomes" id="UP001143364"/>
    </source>
</evidence>
<accession>A0A9W6JCT2</accession>
<dbReference type="AlphaFoldDB" id="A0A9W6JCT2"/>